<keyword evidence="2" id="KW-0238">DNA-binding</keyword>
<evidence type="ECO:0000313" key="5">
    <source>
        <dbReference type="Proteomes" id="UP001595477"/>
    </source>
</evidence>
<dbReference type="InterPro" id="IPR050090">
    <property type="entry name" value="Tyrosine_recombinase_XerCD"/>
</dbReference>
<dbReference type="Gene3D" id="1.10.443.10">
    <property type="entry name" value="Intergrase catalytic core"/>
    <property type="match status" value="1"/>
</dbReference>
<dbReference type="SUPFAM" id="SSF56349">
    <property type="entry name" value="DNA breaking-rejoining enzymes"/>
    <property type="match status" value="1"/>
</dbReference>
<accession>A0ABV7K0H1</accession>
<dbReference type="PANTHER" id="PTHR30349">
    <property type="entry name" value="PHAGE INTEGRASE-RELATED"/>
    <property type="match status" value="1"/>
</dbReference>
<protein>
    <submittedName>
        <fullName evidence="4">Uncharacterized protein</fullName>
    </submittedName>
</protein>
<evidence type="ECO:0000256" key="2">
    <source>
        <dbReference type="ARBA" id="ARBA00023125"/>
    </source>
</evidence>
<keyword evidence="3" id="KW-0233">DNA recombination</keyword>
<dbReference type="Proteomes" id="UP001595477">
    <property type="component" value="Unassembled WGS sequence"/>
</dbReference>
<reference evidence="5" key="1">
    <citation type="journal article" date="2019" name="Int. J. Syst. Evol. Microbiol.">
        <title>The Global Catalogue of Microorganisms (GCM) 10K type strain sequencing project: providing services to taxonomists for standard genome sequencing and annotation.</title>
        <authorList>
            <consortium name="The Broad Institute Genomics Platform"/>
            <consortium name="The Broad Institute Genome Sequencing Center for Infectious Disease"/>
            <person name="Wu L."/>
            <person name="Ma J."/>
        </authorList>
    </citation>
    <scope>NUCLEOTIDE SEQUENCE [LARGE SCALE GENOMIC DNA]</scope>
    <source>
        <strain evidence="5">KCTC 52449</strain>
    </source>
</reference>
<evidence type="ECO:0000256" key="3">
    <source>
        <dbReference type="ARBA" id="ARBA00023172"/>
    </source>
</evidence>
<dbReference type="InterPro" id="IPR011010">
    <property type="entry name" value="DNA_brk_join_enz"/>
</dbReference>
<sequence length="438" mass="50499">MIFFRTTDEDCLLQGTFKKKPQSGIPVFFNEQGVIEAVTNFLIYKALNSKDARSSVNTYAEQIQTFLRFFDARVNDFNWCDTTDDHLTDFRDEYLDEQGKARTYVYNILRIIFEFLVWAERNKVVRGHVAIYNDDRNYSVSAKKSEKGNWVWPHMHSVSSKTQPTPTNDEIEVLHAKAFESSEITGFRDSLILTLFERSARRMEALQIKLSDIPDWDEIGEHKDNDMLIYIEVTGKGSKKRDLEFLPETIETIRDYIEGDRAKVVSAAKKRARKRGVSYQEPQEVLIDHVKGTELNEDYISRRISGLMKTARIKGTGHRVRAKGLTDIVGSYDGFDAKGQPLAAQDVLIRAAEKAGHSNITSLRPYLALSRSEGLAAKMNNIELIRNLEIRIHNKQKQLERLDKAEALFYAISNDVNVEEEILRFMENYIDYDTQSRI</sequence>
<dbReference type="CDD" id="cd00397">
    <property type="entry name" value="DNA_BRE_C"/>
    <property type="match status" value="1"/>
</dbReference>
<dbReference type="InterPro" id="IPR013762">
    <property type="entry name" value="Integrase-like_cat_sf"/>
</dbReference>
<proteinExistence type="predicted"/>
<name>A0ABV7K0H1_9ALTE</name>
<gene>
    <name evidence="4" type="ORF">ACFOEW_11570</name>
</gene>
<evidence type="ECO:0000256" key="1">
    <source>
        <dbReference type="ARBA" id="ARBA00022908"/>
    </source>
</evidence>
<keyword evidence="1" id="KW-0229">DNA integration</keyword>
<dbReference type="Gene3D" id="1.10.150.130">
    <property type="match status" value="1"/>
</dbReference>
<keyword evidence="5" id="KW-1185">Reference proteome</keyword>
<dbReference type="RefSeq" id="WP_123324814.1">
    <property type="nucleotide sequence ID" value="NZ_JBHRSX010000022.1"/>
</dbReference>
<evidence type="ECO:0000313" key="4">
    <source>
        <dbReference type="EMBL" id="MFC3202454.1"/>
    </source>
</evidence>
<comment type="caution">
    <text evidence="4">The sequence shown here is derived from an EMBL/GenBank/DDBJ whole genome shotgun (WGS) entry which is preliminary data.</text>
</comment>
<dbReference type="EMBL" id="JBHRSX010000022">
    <property type="protein sequence ID" value="MFC3202454.1"/>
    <property type="molecule type" value="Genomic_DNA"/>
</dbReference>
<dbReference type="InterPro" id="IPR010998">
    <property type="entry name" value="Integrase_recombinase_N"/>
</dbReference>
<organism evidence="4 5">
    <name type="scientific">Alteromonas oceani</name>
    <dbReference type="NCBI Taxonomy" id="2071609"/>
    <lineage>
        <taxon>Bacteria</taxon>
        <taxon>Pseudomonadati</taxon>
        <taxon>Pseudomonadota</taxon>
        <taxon>Gammaproteobacteria</taxon>
        <taxon>Alteromonadales</taxon>
        <taxon>Alteromonadaceae</taxon>
        <taxon>Alteromonas/Salinimonas group</taxon>
        <taxon>Alteromonas</taxon>
    </lineage>
</organism>